<dbReference type="Gene3D" id="1.10.1740.10">
    <property type="match status" value="1"/>
</dbReference>
<sequence length="184" mass="21996">MDKEKRWIKQIQMNASESAANELVSTYYKEIYAFSYKQTLDQELSLDLTQEIFISALQSIHTYDRKKASFRTWLYRLASNKIVDYYRSKSYRYTQMARQIDDYEIMDEVDMVISLEYKEDVEKVIAIVNQLESSSQQIIRLKLFGEYTLKEIAMMESIPLSTVKTRYYSSLKRIRTEMEERNGE</sequence>
<dbReference type="PANTHER" id="PTHR43133">
    <property type="entry name" value="RNA POLYMERASE ECF-TYPE SIGMA FACTO"/>
    <property type="match status" value="1"/>
</dbReference>
<evidence type="ECO:0000256" key="1">
    <source>
        <dbReference type="ARBA" id="ARBA00010641"/>
    </source>
</evidence>
<reference evidence="8 9" key="1">
    <citation type="submission" date="2020-08" db="EMBL/GenBank/DDBJ databases">
        <title>A Genomic Blueprint of the Chicken Gut Microbiome.</title>
        <authorList>
            <person name="Gilroy R."/>
            <person name="Ravi A."/>
            <person name="Getino M."/>
            <person name="Pursley I."/>
            <person name="Horton D.L."/>
            <person name="Alikhan N.-F."/>
            <person name="Baker D."/>
            <person name="Gharbi K."/>
            <person name="Hall N."/>
            <person name="Watson M."/>
            <person name="Adriaenssens E.M."/>
            <person name="Foster-Nyarko E."/>
            <person name="Jarju S."/>
            <person name="Secka A."/>
            <person name="Antonio M."/>
            <person name="Oren A."/>
            <person name="Chaudhuri R."/>
            <person name="La Ragione R.M."/>
            <person name="Hildebrand F."/>
            <person name="Pallen M.J."/>
        </authorList>
    </citation>
    <scope>NUCLEOTIDE SEQUENCE [LARGE SCALE GENOMIC DNA]</scope>
    <source>
        <strain evidence="8 9">Sa2YVA2</strain>
    </source>
</reference>
<keyword evidence="4" id="KW-0238">DNA-binding</keyword>
<dbReference type="InterPro" id="IPR013325">
    <property type="entry name" value="RNA_pol_sigma_r2"/>
</dbReference>
<dbReference type="InterPro" id="IPR013324">
    <property type="entry name" value="RNA_pol_sigma_r3/r4-like"/>
</dbReference>
<keyword evidence="5" id="KW-0804">Transcription</keyword>
<evidence type="ECO:0000256" key="3">
    <source>
        <dbReference type="ARBA" id="ARBA00023082"/>
    </source>
</evidence>
<protein>
    <submittedName>
        <fullName evidence="8">RNA polymerase sigma factor</fullName>
    </submittedName>
</protein>
<evidence type="ECO:0000256" key="4">
    <source>
        <dbReference type="ARBA" id="ARBA00023125"/>
    </source>
</evidence>
<evidence type="ECO:0000259" key="7">
    <source>
        <dbReference type="Pfam" id="PF04545"/>
    </source>
</evidence>
<dbReference type="InterPro" id="IPR007630">
    <property type="entry name" value="RNA_pol_sigma70_r4"/>
</dbReference>
<evidence type="ECO:0000256" key="2">
    <source>
        <dbReference type="ARBA" id="ARBA00023015"/>
    </source>
</evidence>
<dbReference type="InterPro" id="IPR007627">
    <property type="entry name" value="RNA_pol_sigma70_r2"/>
</dbReference>
<feature type="domain" description="RNA polymerase sigma-70 region 2" evidence="6">
    <location>
        <begin position="23"/>
        <end position="90"/>
    </location>
</feature>
<dbReference type="EMBL" id="JACSQN010000009">
    <property type="protein sequence ID" value="MBD7985066.1"/>
    <property type="molecule type" value="Genomic_DNA"/>
</dbReference>
<comment type="caution">
    <text evidence="8">The sequence shown here is derived from an EMBL/GenBank/DDBJ whole genome shotgun (WGS) entry which is preliminary data.</text>
</comment>
<organism evidence="8 9">
    <name type="scientific">Sporosarcina quadrami</name>
    <dbReference type="NCBI Taxonomy" id="2762234"/>
    <lineage>
        <taxon>Bacteria</taxon>
        <taxon>Bacillati</taxon>
        <taxon>Bacillota</taxon>
        <taxon>Bacilli</taxon>
        <taxon>Bacillales</taxon>
        <taxon>Caryophanaceae</taxon>
        <taxon>Sporosarcina</taxon>
    </lineage>
</organism>
<dbReference type="Gene3D" id="1.10.10.10">
    <property type="entry name" value="Winged helix-like DNA-binding domain superfamily/Winged helix DNA-binding domain"/>
    <property type="match status" value="1"/>
</dbReference>
<name>A0ABR8UAP6_9BACL</name>
<dbReference type="RefSeq" id="WP_191694865.1">
    <property type="nucleotide sequence ID" value="NZ_JACSQN010000009.1"/>
</dbReference>
<dbReference type="NCBIfam" id="TIGR02937">
    <property type="entry name" value="sigma70-ECF"/>
    <property type="match status" value="1"/>
</dbReference>
<dbReference type="InterPro" id="IPR014284">
    <property type="entry name" value="RNA_pol_sigma-70_dom"/>
</dbReference>
<evidence type="ECO:0000256" key="5">
    <source>
        <dbReference type="ARBA" id="ARBA00023163"/>
    </source>
</evidence>
<keyword evidence="9" id="KW-1185">Reference proteome</keyword>
<comment type="similarity">
    <text evidence="1">Belongs to the sigma-70 factor family. ECF subfamily.</text>
</comment>
<dbReference type="PANTHER" id="PTHR43133:SF60">
    <property type="entry name" value="RNA POLYMERASE SIGMA FACTOR SIGV"/>
    <property type="match status" value="1"/>
</dbReference>
<proteinExistence type="inferred from homology"/>
<dbReference type="InterPro" id="IPR036388">
    <property type="entry name" value="WH-like_DNA-bd_sf"/>
</dbReference>
<evidence type="ECO:0000313" key="8">
    <source>
        <dbReference type="EMBL" id="MBD7985066.1"/>
    </source>
</evidence>
<dbReference type="Proteomes" id="UP000626786">
    <property type="component" value="Unassembled WGS sequence"/>
</dbReference>
<dbReference type="Pfam" id="PF04545">
    <property type="entry name" value="Sigma70_r4"/>
    <property type="match status" value="1"/>
</dbReference>
<keyword evidence="2" id="KW-0805">Transcription regulation</keyword>
<evidence type="ECO:0000259" key="6">
    <source>
        <dbReference type="Pfam" id="PF04542"/>
    </source>
</evidence>
<keyword evidence="3" id="KW-0731">Sigma factor</keyword>
<dbReference type="Pfam" id="PF04542">
    <property type="entry name" value="Sigma70_r2"/>
    <property type="match status" value="1"/>
</dbReference>
<dbReference type="InterPro" id="IPR039425">
    <property type="entry name" value="RNA_pol_sigma-70-like"/>
</dbReference>
<feature type="domain" description="RNA polymerase sigma-70 region 4" evidence="7">
    <location>
        <begin position="129"/>
        <end position="175"/>
    </location>
</feature>
<dbReference type="SUPFAM" id="SSF88946">
    <property type="entry name" value="Sigma2 domain of RNA polymerase sigma factors"/>
    <property type="match status" value="1"/>
</dbReference>
<dbReference type="SUPFAM" id="SSF88659">
    <property type="entry name" value="Sigma3 and sigma4 domains of RNA polymerase sigma factors"/>
    <property type="match status" value="1"/>
</dbReference>
<evidence type="ECO:0000313" key="9">
    <source>
        <dbReference type="Proteomes" id="UP000626786"/>
    </source>
</evidence>
<gene>
    <name evidence="8" type="ORF">H9649_10750</name>
</gene>
<accession>A0ABR8UAP6</accession>